<organism evidence="2 3">
    <name type="scientific">Luteibacter sahnii</name>
    <dbReference type="NCBI Taxonomy" id="3021977"/>
    <lineage>
        <taxon>Bacteria</taxon>
        <taxon>Pseudomonadati</taxon>
        <taxon>Pseudomonadota</taxon>
        <taxon>Gammaproteobacteria</taxon>
        <taxon>Lysobacterales</taxon>
        <taxon>Rhodanobacteraceae</taxon>
        <taxon>Luteibacter</taxon>
    </lineage>
</organism>
<name>A0ABT6B7M5_9GAMM</name>
<accession>A0ABT6B7M5</accession>
<keyword evidence="1" id="KW-0732">Signal</keyword>
<feature type="chain" id="PRO_5047216674" description="MipA/OmpV family protein" evidence="1">
    <location>
        <begin position="21"/>
        <end position="235"/>
    </location>
</feature>
<dbReference type="EMBL" id="JARJJS010000001">
    <property type="protein sequence ID" value="MDF4023577.1"/>
    <property type="molecule type" value="Genomic_DNA"/>
</dbReference>
<feature type="signal peptide" evidence="1">
    <location>
        <begin position="1"/>
        <end position="20"/>
    </location>
</feature>
<comment type="caution">
    <text evidence="2">The sequence shown here is derived from an EMBL/GenBank/DDBJ whole genome shotgun (WGS) entry which is preliminary data.</text>
</comment>
<evidence type="ECO:0000256" key="1">
    <source>
        <dbReference type="SAM" id="SignalP"/>
    </source>
</evidence>
<evidence type="ECO:0000313" key="2">
    <source>
        <dbReference type="EMBL" id="MDF4023577.1"/>
    </source>
</evidence>
<dbReference type="Proteomes" id="UP001528850">
    <property type="component" value="Unassembled WGS sequence"/>
</dbReference>
<evidence type="ECO:0000313" key="3">
    <source>
        <dbReference type="Proteomes" id="UP001528850"/>
    </source>
</evidence>
<dbReference type="RefSeq" id="WP_320550973.1">
    <property type="nucleotide sequence ID" value="NZ_JAQLOK010000002.1"/>
</dbReference>
<reference evidence="2 3" key="1">
    <citation type="journal article" date="2024" name="Curr. Microbiol.">
        <title>Luteibacter sahnii sp. nov., A Novel Yellow-Colored Xanthomonadin Pigment Producing Probiotic Bacterium from Healthy Rice Seed Microbiome.</title>
        <authorList>
            <person name="Jaiswal G."/>
            <person name="Rana R."/>
            <person name="Nayak P.K."/>
            <person name="Chouhan R."/>
            <person name="Gandhi S.G."/>
            <person name="Patel H.K."/>
            <person name="Patil P.B."/>
        </authorList>
    </citation>
    <scope>NUCLEOTIDE SEQUENCE [LARGE SCALE GENOMIC DNA]</scope>
    <source>
        <strain evidence="2 3">PPL201</strain>
    </source>
</reference>
<evidence type="ECO:0008006" key="4">
    <source>
        <dbReference type="Google" id="ProtNLM"/>
    </source>
</evidence>
<sequence length="235" mass="25319">MRRAFVLCAALAAAPFAARAADWTGTVAVSSQLVDRGVPVSGPGPVAQGAVAWIAPSGWSLSGSASYQTRPVGRLAETLLQGARAWRLDDDWQVQASTTYYRYADDPSWRIYDRVEVGGTLIFRDVLTVGLSAAERVHGGGSPRGALDVGLRWPLGRHLSLAGGAGVSRYIVDPYYDHDGRQVGTGATYYTYGHAGLAWTSGPWRVDLVRVAAHRDRLPFERRPSPWLATIALGL</sequence>
<proteinExistence type="predicted"/>
<keyword evidence="3" id="KW-1185">Reference proteome</keyword>
<protein>
    <recommendedName>
        <fullName evidence="4">MipA/OmpV family protein</fullName>
    </recommendedName>
</protein>
<gene>
    <name evidence="2" type="ORF">P3W24_01125</name>
</gene>